<dbReference type="Proteomes" id="UP000694843">
    <property type="component" value="Unplaced"/>
</dbReference>
<protein>
    <submittedName>
        <fullName evidence="4">Uncharacterized protein LOC125178093</fullName>
    </submittedName>
</protein>
<evidence type="ECO:0000259" key="2">
    <source>
        <dbReference type="PROSITE" id="PS00022"/>
    </source>
</evidence>
<evidence type="ECO:0000313" key="4">
    <source>
        <dbReference type="RefSeq" id="XP_047737034.1"/>
    </source>
</evidence>
<accession>A0A979FLC1</accession>
<reference evidence="4" key="1">
    <citation type="submission" date="2025-08" db="UniProtKB">
        <authorList>
            <consortium name="RefSeq"/>
        </authorList>
    </citation>
    <scope>IDENTIFICATION</scope>
    <source>
        <tissue evidence="4">Whole organism</tissue>
    </source>
</reference>
<dbReference type="AlphaFoldDB" id="A0A979FLC1"/>
<feature type="domain" description="EGF-like" evidence="2">
    <location>
        <begin position="55"/>
        <end position="66"/>
    </location>
</feature>
<proteinExistence type="predicted"/>
<feature type="signal peptide" evidence="1">
    <location>
        <begin position="1"/>
        <end position="22"/>
    </location>
</feature>
<dbReference type="PROSITE" id="PS00022">
    <property type="entry name" value="EGF_1"/>
    <property type="match status" value="1"/>
</dbReference>
<gene>
    <name evidence="4" type="primary">LOC125178093</name>
</gene>
<feature type="chain" id="PRO_5037561549" evidence="1">
    <location>
        <begin position="23"/>
        <end position="244"/>
    </location>
</feature>
<evidence type="ECO:0000256" key="1">
    <source>
        <dbReference type="SAM" id="SignalP"/>
    </source>
</evidence>
<name>A0A979FLC1_HYAAZ</name>
<dbReference type="KEGG" id="hazt:125178093"/>
<sequence>MKLRRQRSLGLLLLMAASLAAARECQHRPRDCKDDSCLVTWQCGENSQCGARRGCVCLPCYSGDTCDDYVDRYPIMLQEASDVFIKISPDHSGSVYQVNATDDDQTISCTNIARTNLFTECPCGAIEYGPLKLMRPFSSADENPFKMDPVTGDVLIKDSALLEPGETYYLQLQIQPYKPSLASGALVLNLTVEVMQSAPPHAAEGDTSESAFLHHDHPVPLSQVIPAAGPQVTGAVLGLITHNS</sequence>
<organism evidence="3 4">
    <name type="scientific">Hyalella azteca</name>
    <name type="common">Amphipod</name>
    <dbReference type="NCBI Taxonomy" id="294128"/>
    <lineage>
        <taxon>Eukaryota</taxon>
        <taxon>Metazoa</taxon>
        <taxon>Ecdysozoa</taxon>
        <taxon>Arthropoda</taxon>
        <taxon>Crustacea</taxon>
        <taxon>Multicrustacea</taxon>
        <taxon>Malacostraca</taxon>
        <taxon>Eumalacostraca</taxon>
        <taxon>Peracarida</taxon>
        <taxon>Amphipoda</taxon>
        <taxon>Senticaudata</taxon>
        <taxon>Talitrida</taxon>
        <taxon>Talitroidea</taxon>
        <taxon>Hyalellidae</taxon>
        <taxon>Hyalella</taxon>
    </lineage>
</organism>
<dbReference type="InterPro" id="IPR000742">
    <property type="entry name" value="EGF"/>
</dbReference>
<keyword evidence="1" id="KW-0732">Signal</keyword>
<evidence type="ECO:0000313" key="3">
    <source>
        <dbReference type="Proteomes" id="UP000694843"/>
    </source>
</evidence>
<keyword evidence="3" id="KW-1185">Reference proteome</keyword>
<dbReference type="OrthoDB" id="6381855at2759"/>
<dbReference type="RefSeq" id="XP_047737034.1">
    <property type="nucleotide sequence ID" value="XM_047881078.1"/>
</dbReference>
<dbReference type="GeneID" id="125178093"/>